<feature type="compositionally biased region" description="Basic residues" evidence="1">
    <location>
        <begin position="82"/>
        <end position="91"/>
    </location>
</feature>
<evidence type="ECO:0000313" key="2">
    <source>
        <dbReference type="EMBL" id="GFT32550.1"/>
    </source>
</evidence>
<gene>
    <name evidence="2" type="ORF">NPIL_345531</name>
</gene>
<comment type="caution">
    <text evidence="2">The sequence shown here is derived from an EMBL/GenBank/DDBJ whole genome shotgun (WGS) entry which is preliminary data.</text>
</comment>
<accession>A0A8X6NUK4</accession>
<proteinExistence type="predicted"/>
<dbReference type="AlphaFoldDB" id="A0A8X6NUK4"/>
<sequence length="134" mass="15214">MIKFSRNSRLAKACCVIDVLTPDELKEAETKIMLILQKASFVYDGITRLVKVKTTSGEKLRPVQRLYSLEINAVSSVPLRHRVSKGTRKHSQCTGRNLRSKTADPVKSKFDKQPVLNKKTRLGRDLSRDLIFNS</sequence>
<name>A0A8X6NUK4_NEPPI</name>
<evidence type="ECO:0000256" key="1">
    <source>
        <dbReference type="SAM" id="MobiDB-lite"/>
    </source>
</evidence>
<reference evidence="2" key="1">
    <citation type="submission" date="2020-08" db="EMBL/GenBank/DDBJ databases">
        <title>Multicomponent nature underlies the extraordinary mechanical properties of spider dragline silk.</title>
        <authorList>
            <person name="Kono N."/>
            <person name="Nakamura H."/>
            <person name="Mori M."/>
            <person name="Yoshida Y."/>
            <person name="Ohtoshi R."/>
            <person name="Malay A.D."/>
            <person name="Moran D.A.P."/>
            <person name="Tomita M."/>
            <person name="Numata K."/>
            <person name="Arakawa K."/>
        </authorList>
    </citation>
    <scope>NUCLEOTIDE SEQUENCE</scope>
</reference>
<feature type="region of interest" description="Disordered" evidence="1">
    <location>
        <begin position="82"/>
        <end position="106"/>
    </location>
</feature>
<organism evidence="2 3">
    <name type="scientific">Nephila pilipes</name>
    <name type="common">Giant wood spider</name>
    <name type="synonym">Nephila maculata</name>
    <dbReference type="NCBI Taxonomy" id="299642"/>
    <lineage>
        <taxon>Eukaryota</taxon>
        <taxon>Metazoa</taxon>
        <taxon>Ecdysozoa</taxon>
        <taxon>Arthropoda</taxon>
        <taxon>Chelicerata</taxon>
        <taxon>Arachnida</taxon>
        <taxon>Araneae</taxon>
        <taxon>Araneomorphae</taxon>
        <taxon>Entelegynae</taxon>
        <taxon>Araneoidea</taxon>
        <taxon>Nephilidae</taxon>
        <taxon>Nephila</taxon>
    </lineage>
</organism>
<dbReference type="Proteomes" id="UP000887013">
    <property type="component" value="Unassembled WGS sequence"/>
</dbReference>
<keyword evidence="3" id="KW-1185">Reference proteome</keyword>
<dbReference type="OrthoDB" id="6424002at2759"/>
<dbReference type="EMBL" id="BMAW01013180">
    <property type="protein sequence ID" value="GFT32550.1"/>
    <property type="molecule type" value="Genomic_DNA"/>
</dbReference>
<protein>
    <submittedName>
        <fullName evidence="2">Uncharacterized protein</fullName>
    </submittedName>
</protein>
<evidence type="ECO:0000313" key="3">
    <source>
        <dbReference type="Proteomes" id="UP000887013"/>
    </source>
</evidence>